<dbReference type="Pfam" id="PF00018">
    <property type="entry name" value="SH3_1"/>
    <property type="match status" value="1"/>
</dbReference>
<reference evidence="4" key="1">
    <citation type="journal article" date="2016" name="Proc. Natl. Acad. Sci. U.S.A.">
        <title>Lipid metabolic changes in an early divergent fungus govern the establishment of a mutualistic symbiosis with endobacteria.</title>
        <authorList>
            <person name="Lastovetsky O.A."/>
            <person name="Gaspar M.L."/>
            <person name="Mondo S.J."/>
            <person name="LaButti K.M."/>
            <person name="Sandor L."/>
            <person name="Grigoriev I.V."/>
            <person name="Henry S.A."/>
            <person name="Pawlowska T.E."/>
        </authorList>
    </citation>
    <scope>NUCLEOTIDE SEQUENCE [LARGE SCALE GENOMIC DNA]</scope>
    <source>
        <strain evidence="4">ATCC 52814</strain>
    </source>
</reference>
<dbReference type="PRINTS" id="PR00452">
    <property type="entry name" value="SH3DOMAIN"/>
</dbReference>
<feature type="non-terminal residue" evidence="4">
    <location>
        <position position="50"/>
    </location>
</feature>
<dbReference type="GO" id="GO:0005085">
    <property type="term" value="F:guanyl-nucleotide exchange factor activity"/>
    <property type="evidence" value="ECO:0007669"/>
    <property type="project" value="TreeGrafter"/>
</dbReference>
<evidence type="ECO:0000259" key="3">
    <source>
        <dbReference type="PROSITE" id="PS50002"/>
    </source>
</evidence>
<dbReference type="InterPro" id="IPR036028">
    <property type="entry name" value="SH3-like_dom_sf"/>
</dbReference>
<keyword evidence="1 2" id="KW-0728">SH3 domain</keyword>
<dbReference type="SUPFAM" id="SSF50044">
    <property type="entry name" value="SH3-domain"/>
    <property type="match status" value="1"/>
</dbReference>
<accession>A0A1X0QP05</accession>
<dbReference type="PANTHER" id="PTHR46026">
    <property type="entry name" value="RHO-TYPE GUANINE NUCLEOTIDE EXCHANGE FACTOR, ISOFORM F"/>
    <property type="match status" value="1"/>
</dbReference>
<evidence type="ECO:0000313" key="4">
    <source>
        <dbReference type="EMBL" id="ORE01477.1"/>
    </source>
</evidence>
<dbReference type="AlphaFoldDB" id="A0A1X0QP05"/>
<dbReference type="Gene3D" id="2.30.30.40">
    <property type="entry name" value="SH3 Domains"/>
    <property type="match status" value="1"/>
</dbReference>
<dbReference type="PRINTS" id="PR00499">
    <property type="entry name" value="P67PHOX"/>
</dbReference>
<evidence type="ECO:0000256" key="1">
    <source>
        <dbReference type="ARBA" id="ARBA00022443"/>
    </source>
</evidence>
<sequence length="50" mass="5783">VRAVYPYYSEEKSSLSFKKGDYIDVLAKLDSGWWDGVCNGERGWFPSNYV</sequence>
<protein>
    <submittedName>
        <fullName evidence="4">SH3-domain-containing protein</fullName>
    </submittedName>
</protein>
<evidence type="ECO:0000256" key="2">
    <source>
        <dbReference type="PROSITE-ProRule" id="PRU00192"/>
    </source>
</evidence>
<dbReference type="Proteomes" id="UP000242414">
    <property type="component" value="Unassembled WGS sequence"/>
</dbReference>
<dbReference type="EMBL" id="KV922130">
    <property type="protein sequence ID" value="ORE01477.1"/>
    <property type="molecule type" value="Genomic_DNA"/>
</dbReference>
<gene>
    <name evidence="4" type="ORF">BCV72DRAFT_176883</name>
</gene>
<dbReference type="PANTHER" id="PTHR46026:SF1">
    <property type="entry name" value="RHO-TYPE GUANINE NUCLEOTIDE EXCHANGE FACTOR, ISOFORM F"/>
    <property type="match status" value="1"/>
</dbReference>
<proteinExistence type="predicted"/>
<dbReference type="VEuPathDB" id="FungiDB:BCV72DRAFT_176883"/>
<feature type="domain" description="SH3" evidence="3">
    <location>
        <begin position="1"/>
        <end position="50"/>
    </location>
</feature>
<name>A0A1X0QP05_RHIZD</name>
<dbReference type="OrthoDB" id="10255964at2759"/>
<organism evidence="4">
    <name type="scientific">Rhizopus microsporus var. microsporus</name>
    <dbReference type="NCBI Taxonomy" id="86635"/>
    <lineage>
        <taxon>Eukaryota</taxon>
        <taxon>Fungi</taxon>
        <taxon>Fungi incertae sedis</taxon>
        <taxon>Mucoromycota</taxon>
        <taxon>Mucoromycotina</taxon>
        <taxon>Mucoromycetes</taxon>
        <taxon>Mucorales</taxon>
        <taxon>Mucorineae</taxon>
        <taxon>Rhizopodaceae</taxon>
        <taxon>Rhizopus</taxon>
    </lineage>
</organism>
<dbReference type="SMART" id="SM00326">
    <property type="entry name" value="SH3"/>
    <property type="match status" value="1"/>
</dbReference>
<dbReference type="InterPro" id="IPR001452">
    <property type="entry name" value="SH3_domain"/>
</dbReference>
<dbReference type="FunFam" id="2.30.30.40:FF:000072">
    <property type="entry name" value="Unconventional Myosin IB"/>
    <property type="match status" value="1"/>
</dbReference>
<dbReference type="PROSITE" id="PS50002">
    <property type="entry name" value="SH3"/>
    <property type="match status" value="1"/>
</dbReference>
<feature type="non-terminal residue" evidence="4">
    <location>
        <position position="1"/>
    </location>
</feature>
<dbReference type="GO" id="GO:0005737">
    <property type="term" value="C:cytoplasm"/>
    <property type="evidence" value="ECO:0007669"/>
    <property type="project" value="TreeGrafter"/>
</dbReference>